<dbReference type="Pfam" id="PF01863">
    <property type="entry name" value="YgjP-like"/>
    <property type="match status" value="2"/>
</dbReference>
<protein>
    <submittedName>
        <fullName evidence="2">SprT family zinc-dependent metalloprotease</fullName>
        <ecNumber evidence="2">3.4.-.-</ecNumber>
    </submittedName>
</protein>
<evidence type="ECO:0000259" key="1">
    <source>
        <dbReference type="Pfam" id="PF01863"/>
    </source>
</evidence>
<dbReference type="RefSeq" id="WP_300448925.1">
    <property type="nucleotide sequence ID" value="NZ_CP145316.1"/>
</dbReference>
<sequence>MLKALQKSYPIASAIYIEHKKIAYPRIVIKADLSLFVRVPLHFSHAQIESFIYAYHKWIESTLHKLHTRHLALQSTLCIHHHQIPIFGVWQDINALFDTLRTPQRQLKDMLSAYIMPKVAEYAALMSLTYHSIKITSATSRFGSCTYDNRLFFSLMLIFAPKHLINYVIIHELAHITHKNHSRDFWHLVHSFCPNAKSLRSSLRQEARIYPLLLQKIADFTSPYQQN</sequence>
<name>A0ABZ3F3Q0_9HELI</name>
<dbReference type="InterPro" id="IPR053136">
    <property type="entry name" value="UTP_pyrophosphatase-like"/>
</dbReference>
<keyword evidence="2" id="KW-0482">Metalloprotease</keyword>
<dbReference type="EMBL" id="CP145316">
    <property type="protein sequence ID" value="XAM17761.1"/>
    <property type="molecule type" value="Genomic_DNA"/>
</dbReference>
<dbReference type="CDD" id="cd07344">
    <property type="entry name" value="M48_yhfN_like"/>
    <property type="match status" value="1"/>
</dbReference>
<accession>A0ABZ3F3Q0</accession>
<organism evidence="2 3">
    <name type="scientific">Helicobacter mastomyrinus</name>
    <dbReference type="NCBI Taxonomy" id="287948"/>
    <lineage>
        <taxon>Bacteria</taxon>
        <taxon>Pseudomonadati</taxon>
        <taxon>Campylobacterota</taxon>
        <taxon>Epsilonproteobacteria</taxon>
        <taxon>Campylobacterales</taxon>
        <taxon>Helicobacteraceae</taxon>
        <taxon>Helicobacter</taxon>
    </lineage>
</organism>
<dbReference type="Proteomes" id="UP001434737">
    <property type="component" value="Chromosome"/>
</dbReference>
<proteinExistence type="predicted"/>
<dbReference type="InterPro" id="IPR002725">
    <property type="entry name" value="YgjP-like_metallopeptidase"/>
</dbReference>
<dbReference type="GO" id="GO:0008237">
    <property type="term" value="F:metallopeptidase activity"/>
    <property type="evidence" value="ECO:0007669"/>
    <property type="project" value="UniProtKB-KW"/>
</dbReference>
<keyword evidence="2" id="KW-0378">Hydrolase</keyword>
<keyword evidence="2" id="KW-0645">Protease</keyword>
<dbReference type="EC" id="3.4.-.-" evidence="2"/>
<keyword evidence="3" id="KW-1185">Reference proteome</keyword>
<feature type="domain" description="YgjP-like metallopeptidase" evidence="1">
    <location>
        <begin position="25"/>
        <end position="89"/>
    </location>
</feature>
<dbReference type="Gene3D" id="3.30.2010.10">
    <property type="entry name" value="Metalloproteases ('zincins'), catalytic domain"/>
    <property type="match status" value="1"/>
</dbReference>
<gene>
    <name evidence="2" type="ORF">V3I05_08720</name>
</gene>
<evidence type="ECO:0000313" key="2">
    <source>
        <dbReference type="EMBL" id="XAM17761.1"/>
    </source>
</evidence>
<dbReference type="PANTHER" id="PTHR30399:SF1">
    <property type="entry name" value="UTP PYROPHOSPHATASE"/>
    <property type="match status" value="1"/>
</dbReference>
<feature type="domain" description="YgjP-like metallopeptidase" evidence="1">
    <location>
        <begin position="105"/>
        <end position="205"/>
    </location>
</feature>
<evidence type="ECO:0000313" key="3">
    <source>
        <dbReference type="Proteomes" id="UP001434737"/>
    </source>
</evidence>
<reference evidence="2 3" key="1">
    <citation type="submission" date="2024-02" db="EMBL/GenBank/DDBJ databases">
        <title>Genome and pathogenicity analysis of Helicobacter mastomyrinus isolated from mice.</title>
        <authorList>
            <person name="Zhu L."/>
        </authorList>
    </citation>
    <scope>NUCLEOTIDE SEQUENCE [LARGE SCALE GENOMIC DNA]</scope>
    <source>
        <strain evidence="2 3">Hm-17</strain>
    </source>
</reference>
<dbReference type="PANTHER" id="PTHR30399">
    <property type="entry name" value="UNCHARACTERIZED PROTEIN YGJP"/>
    <property type="match status" value="1"/>
</dbReference>